<keyword evidence="1" id="KW-0472">Membrane</keyword>
<feature type="transmembrane region" description="Helical" evidence="1">
    <location>
        <begin position="12"/>
        <end position="34"/>
    </location>
</feature>
<organism evidence="2">
    <name type="scientific">Siphoviridae sp. ctbQZ1</name>
    <dbReference type="NCBI Taxonomy" id="2827581"/>
    <lineage>
        <taxon>Viruses</taxon>
        <taxon>Duplodnaviria</taxon>
        <taxon>Heunggongvirae</taxon>
        <taxon>Uroviricota</taxon>
        <taxon>Caudoviricetes</taxon>
    </lineage>
</organism>
<keyword evidence="1" id="KW-0812">Transmembrane</keyword>
<accession>A0A8S5LN62</accession>
<protein>
    <submittedName>
        <fullName evidence="2">Holin</fullName>
    </submittedName>
</protein>
<reference evidence="2" key="1">
    <citation type="journal article" date="2021" name="Proc. Natl. Acad. Sci. U.S.A.">
        <title>A Catalog of Tens of Thousands of Viruses from Human Metagenomes Reveals Hidden Associations with Chronic Diseases.</title>
        <authorList>
            <person name="Tisza M.J."/>
            <person name="Buck C.B."/>
        </authorList>
    </citation>
    <scope>NUCLEOTIDE SEQUENCE</scope>
    <source>
        <strain evidence="2">CtbQZ1</strain>
    </source>
</reference>
<sequence>MRNWKDWTKKAGIRAIKTVAQAAIAGIGTAAFMGAVDWKYVLSASVLAGVLSLLTSVAGIPEENTNA</sequence>
<keyword evidence="1" id="KW-1133">Transmembrane helix</keyword>
<proteinExistence type="predicted"/>
<evidence type="ECO:0000256" key="1">
    <source>
        <dbReference type="SAM" id="Phobius"/>
    </source>
</evidence>
<feature type="transmembrane region" description="Helical" evidence="1">
    <location>
        <begin position="40"/>
        <end position="60"/>
    </location>
</feature>
<dbReference type="Pfam" id="PF16945">
    <property type="entry name" value="Phage_r1t_holin"/>
    <property type="match status" value="1"/>
</dbReference>
<evidence type="ECO:0000313" key="2">
    <source>
        <dbReference type="EMBL" id="DAD71315.1"/>
    </source>
</evidence>
<dbReference type="InterPro" id="IPR020109">
    <property type="entry name" value="Holin_r1t"/>
</dbReference>
<dbReference type="EMBL" id="BK015881">
    <property type="protein sequence ID" value="DAD71315.1"/>
    <property type="molecule type" value="Genomic_DNA"/>
</dbReference>
<name>A0A8S5LN62_9CAUD</name>